<evidence type="ECO:0000313" key="1">
    <source>
        <dbReference type="EMBL" id="QJA90377.1"/>
    </source>
</evidence>
<dbReference type="SUPFAM" id="SSF51182">
    <property type="entry name" value="RmlC-like cupins"/>
    <property type="match status" value="1"/>
</dbReference>
<organism evidence="1">
    <name type="scientific">viral metagenome</name>
    <dbReference type="NCBI Taxonomy" id="1070528"/>
    <lineage>
        <taxon>unclassified sequences</taxon>
        <taxon>metagenomes</taxon>
        <taxon>organismal metagenomes</taxon>
    </lineage>
</organism>
<dbReference type="EMBL" id="MT142909">
    <property type="protein sequence ID" value="QJA90377.1"/>
    <property type="molecule type" value="Genomic_DNA"/>
</dbReference>
<dbReference type="AlphaFoldDB" id="A0A6M3L618"/>
<accession>A0A6M3L618</accession>
<dbReference type="Gene3D" id="2.60.120.10">
    <property type="entry name" value="Jelly Rolls"/>
    <property type="match status" value="1"/>
</dbReference>
<dbReference type="InterPro" id="IPR011051">
    <property type="entry name" value="RmlC_Cupin_sf"/>
</dbReference>
<gene>
    <name evidence="1" type="ORF">MM415B02381_0003</name>
</gene>
<proteinExistence type="predicted"/>
<name>A0A6M3L618_9ZZZZ</name>
<reference evidence="1" key="1">
    <citation type="submission" date="2020-03" db="EMBL/GenBank/DDBJ databases">
        <title>The deep terrestrial virosphere.</title>
        <authorList>
            <person name="Holmfeldt K."/>
            <person name="Nilsson E."/>
            <person name="Simone D."/>
            <person name="Lopez-Fernandez M."/>
            <person name="Wu X."/>
            <person name="de Brujin I."/>
            <person name="Lundin D."/>
            <person name="Andersson A."/>
            <person name="Bertilsson S."/>
            <person name="Dopson M."/>
        </authorList>
    </citation>
    <scope>NUCLEOTIDE SEQUENCE</scope>
    <source>
        <strain evidence="1">MM415B02381</strain>
    </source>
</reference>
<sequence length="118" mass="13628">MAVKKEDFKYVEKVWGEEIWLVNCDKYCAKLLIIDPKAQMSYHYHIKKTETFYCLEGYSTLRSDGKDYVMAPFTRPKTITAGTKHMVIGHDEPCVILEVSTHHDDSDSVREICSKAGY</sequence>
<protein>
    <submittedName>
        <fullName evidence="1">Putative cupin domain-containing protein</fullName>
    </submittedName>
</protein>
<dbReference type="InterPro" id="IPR014710">
    <property type="entry name" value="RmlC-like_jellyroll"/>
</dbReference>